<dbReference type="Proteomes" id="UP000019150">
    <property type="component" value="Chromosome"/>
</dbReference>
<evidence type="ECO:0000256" key="2">
    <source>
        <dbReference type="SAM" id="Phobius"/>
    </source>
</evidence>
<evidence type="ECO:0000256" key="1">
    <source>
        <dbReference type="SAM" id="MobiDB-lite"/>
    </source>
</evidence>
<dbReference type="AlphaFoldDB" id="W5TTT9"/>
<feature type="transmembrane region" description="Helical" evidence="2">
    <location>
        <begin position="61"/>
        <end position="80"/>
    </location>
</feature>
<protein>
    <recommendedName>
        <fullName evidence="5">DUF4407 domain-containing protein</fullName>
    </recommendedName>
</protein>
<feature type="region of interest" description="Disordered" evidence="1">
    <location>
        <begin position="241"/>
        <end position="260"/>
    </location>
</feature>
<keyword evidence="2" id="KW-1133">Transmembrane helix</keyword>
<dbReference type="eggNOG" id="COG3206">
    <property type="taxonomic scope" value="Bacteria"/>
</dbReference>
<proteinExistence type="predicted"/>
<reference evidence="3 4" key="1">
    <citation type="journal article" date="2014" name="Appl. Environ. Microbiol.">
        <title>Insights into the Microbial Degradation of Rubber and Gutta-Percha by Analysis of the Complete Genome of Nocardia nova SH22a.</title>
        <authorList>
            <person name="Luo Q."/>
            <person name="Hiessl S."/>
            <person name="Poehlein A."/>
            <person name="Daniel R."/>
            <person name="Steinbuchel A."/>
        </authorList>
    </citation>
    <scope>NUCLEOTIDE SEQUENCE [LARGE SCALE GENOMIC DNA]</scope>
    <source>
        <strain evidence="3">SH22a</strain>
    </source>
</reference>
<name>W5TTT9_9NOCA</name>
<feature type="region of interest" description="Disordered" evidence="1">
    <location>
        <begin position="1"/>
        <end position="25"/>
    </location>
</feature>
<dbReference type="EMBL" id="CP006850">
    <property type="protein sequence ID" value="AHH22338.1"/>
    <property type="molecule type" value="Genomic_DNA"/>
</dbReference>
<keyword evidence="2" id="KW-0472">Membrane</keyword>
<dbReference type="PATRIC" id="fig|1415166.3.peg.7782"/>
<sequence length="452" mass="50466">MPTEPTPLRKKSGFGPTVPPTERYRPVAPEYGRARKLRGMIGIREEILDWVPEDRTRYSRLGAIVINTGVMAALSLLVALHSITNIIWIALLPFALFWGYLIVSFDGWLVSTTHGNLDGRRKVAMFVPRLAVSMLFGFIIAEPLVFQIFQPAIHAEVRATRNETIGAHTTRYRQCNPETGEVVTDPGCRNFLLNVPDSPLAARTELTTLTAQRDKLSGELTASSGKLAELVDHAAKECAGTPGPGLTGVPGNGTDCGRDRTDADQFRADNNIDQRQQDLRVLDQKVKDSTAKTAAAEKGYQDNLRKAIEQNVTKQSDDQGPIGLLDEEHALASLSSRSWAVCIAQWLLRLLFIVIDCLPALAKLASGTTAYDRLFSRQIQASSALFDRWVAIRERQDSAEYQIAEREIEHRLHNRLEEIDDADRSHRAQREIDKREQIASLADRLQMHWRAG</sequence>
<dbReference type="HOGENOM" id="CLU_051675_0_0_11"/>
<feature type="compositionally biased region" description="Gly residues" evidence="1">
    <location>
        <begin position="242"/>
        <end position="251"/>
    </location>
</feature>
<dbReference type="KEGG" id="nno:NONO_c75830"/>
<dbReference type="STRING" id="1415166.NONO_c75830"/>
<gene>
    <name evidence="3" type="ORF">NONO_c75830</name>
</gene>
<organism evidence="3 4">
    <name type="scientific">Nocardia nova SH22a</name>
    <dbReference type="NCBI Taxonomy" id="1415166"/>
    <lineage>
        <taxon>Bacteria</taxon>
        <taxon>Bacillati</taxon>
        <taxon>Actinomycetota</taxon>
        <taxon>Actinomycetes</taxon>
        <taxon>Mycobacteriales</taxon>
        <taxon>Nocardiaceae</taxon>
        <taxon>Nocardia</taxon>
    </lineage>
</organism>
<dbReference type="InterPro" id="IPR025519">
    <property type="entry name" value="DUF4407"/>
</dbReference>
<feature type="transmembrane region" description="Helical" evidence="2">
    <location>
        <begin position="86"/>
        <end position="109"/>
    </location>
</feature>
<dbReference type="Pfam" id="PF14362">
    <property type="entry name" value="DUF4407"/>
    <property type="match status" value="1"/>
</dbReference>
<feature type="transmembrane region" description="Helical" evidence="2">
    <location>
        <begin position="130"/>
        <end position="149"/>
    </location>
</feature>
<evidence type="ECO:0000313" key="3">
    <source>
        <dbReference type="EMBL" id="AHH22338.1"/>
    </source>
</evidence>
<evidence type="ECO:0008006" key="5">
    <source>
        <dbReference type="Google" id="ProtNLM"/>
    </source>
</evidence>
<accession>W5TTT9</accession>
<keyword evidence="2" id="KW-0812">Transmembrane</keyword>
<keyword evidence="4" id="KW-1185">Reference proteome</keyword>
<evidence type="ECO:0000313" key="4">
    <source>
        <dbReference type="Proteomes" id="UP000019150"/>
    </source>
</evidence>